<comment type="caution">
    <text evidence="8">The sequence shown here is derived from an EMBL/GenBank/DDBJ whole genome shotgun (WGS) entry which is preliminary data.</text>
</comment>
<dbReference type="InterPro" id="IPR006620">
    <property type="entry name" value="Pro_4_hyd_alph"/>
</dbReference>
<dbReference type="InterPro" id="IPR005123">
    <property type="entry name" value="Oxoglu/Fe-dep_dioxygenase_dom"/>
</dbReference>
<organism evidence="8 9">
    <name type="scientific">Cyclotella cryptica</name>
    <dbReference type="NCBI Taxonomy" id="29204"/>
    <lineage>
        <taxon>Eukaryota</taxon>
        <taxon>Sar</taxon>
        <taxon>Stramenopiles</taxon>
        <taxon>Ochrophyta</taxon>
        <taxon>Bacillariophyta</taxon>
        <taxon>Coscinodiscophyceae</taxon>
        <taxon>Thalassiosirophycidae</taxon>
        <taxon>Stephanodiscales</taxon>
        <taxon>Stephanodiscaceae</taxon>
        <taxon>Cyclotella</taxon>
    </lineage>
</organism>
<dbReference type="PROSITE" id="PS51471">
    <property type="entry name" value="FE2OG_OXY"/>
    <property type="match status" value="1"/>
</dbReference>
<dbReference type="PANTHER" id="PTHR12907:SF26">
    <property type="entry name" value="HIF PROLYL HYDROXYLASE, ISOFORM C"/>
    <property type="match status" value="1"/>
</dbReference>
<dbReference type="SUPFAM" id="SSF51197">
    <property type="entry name" value="Clavaminate synthase-like"/>
    <property type="match status" value="1"/>
</dbReference>
<evidence type="ECO:0000256" key="1">
    <source>
        <dbReference type="ARBA" id="ARBA00001961"/>
    </source>
</evidence>
<dbReference type="AlphaFoldDB" id="A0ABD3PI35"/>
<feature type="domain" description="Fe2OG dioxygenase" evidence="7">
    <location>
        <begin position="140"/>
        <end position="236"/>
    </location>
</feature>
<keyword evidence="3" id="KW-0847">Vitamin C</keyword>
<keyword evidence="5" id="KW-0560">Oxidoreductase</keyword>
<evidence type="ECO:0000256" key="2">
    <source>
        <dbReference type="ARBA" id="ARBA00022723"/>
    </source>
</evidence>
<dbReference type="PANTHER" id="PTHR12907">
    <property type="entry name" value="EGL NINE HOMOLOG-RELATED"/>
    <property type="match status" value="1"/>
</dbReference>
<protein>
    <recommendedName>
        <fullName evidence="7">Fe2OG dioxygenase domain-containing protein</fullName>
    </recommendedName>
</protein>
<dbReference type="Pfam" id="PF13640">
    <property type="entry name" value="2OG-FeII_Oxy_3"/>
    <property type="match status" value="1"/>
</dbReference>
<reference evidence="8 9" key="1">
    <citation type="journal article" date="2020" name="G3 (Bethesda)">
        <title>Improved Reference Genome for Cyclotella cryptica CCMP332, a Model for Cell Wall Morphogenesis, Salinity Adaptation, and Lipid Production in Diatoms (Bacillariophyta).</title>
        <authorList>
            <person name="Roberts W.R."/>
            <person name="Downey K.M."/>
            <person name="Ruck E.C."/>
            <person name="Traller J.C."/>
            <person name="Alverson A.J."/>
        </authorList>
    </citation>
    <scope>NUCLEOTIDE SEQUENCE [LARGE SCALE GENOMIC DNA]</scope>
    <source>
        <strain evidence="8 9">CCMP332</strain>
    </source>
</reference>
<evidence type="ECO:0000259" key="7">
    <source>
        <dbReference type="PROSITE" id="PS51471"/>
    </source>
</evidence>
<comment type="cofactor">
    <cofactor evidence="1">
        <name>L-ascorbate</name>
        <dbReference type="ChEBI" id="CHEBI:38290"/>
    </cofactor>
</comment>
<dbReference type="GO" id="GO:0046872">
    <property type="term" value="F:metal ion binding"/>
    <property type="evidence" value="ECO:0007669"/>
    <property type="project" value="UniProtKB-KW"/>
</dbReference>
<gene>
    <name evidence="8" type="ORF">HJC23_009811</name>
</gene>
<evidence type="ECO:0000256" key="5">
    <source>
        <dbReference type="ARBA" id="ARBA00023002"/>
    </source>
</evidence>
<accession>A0ABD3PI35</accession>
<keyword evidence="4" id="KW-0223">Dioxygenase</keyword>
<evidence type="ECO:0000313" key="8">
    <source>
        <dbReference type="EMBL" id="KAL3787760.1"/>
    </source>
</evidence>
<evidence type="ECO:0000256" key="4">
    <source>
        <dbReference type="ARBA" id="ARBA00022964"/>
    </source>
</evidence>
<dbReference type="InterPro" id="IPR051559">
    <property type="entry name" value="HIF_prolyl_hydroxylases"/>
</dbReference>
<keyword evidence="9" id="KW-1185">Reference proteome</keyword>
<evidence type="ECO:0000256" key="6">
    <source>
        <dbReference type="ARBA" id="ARBA00023004"/>
    </source>
</evidence>
<dbReference type="GO" id="GO:0031418">
    <property type="term" value="F:L-ascorbic acid binding"/>
    <property type="evidence" value="ECO:0007669"/>
    <property type="project" value="UniProtKB-KW"/>
</dbReference>
<evidence type="ECO:0000313" key="9">
    <source>
        <dbReference type="Proteomes" id="UP001516023"/>
    </source>
</evidence>
<keyword evidence="6" id="KW-0408">Iron</keyword>
<name>A0ABD3PI35_9STRA</name>
<keyword evidence="2" id="KW-0479">Metal-binding</keyword>
<dbReference type="SMART" id="SM00702">
    <property type="entry name" value="P4Hc"/>
    <property type="match status" value="1"/>
</dbReference>
<evidence type="ECO:0000256" key="3">
    <source>
        <dbReference type="ARBA" id="ARBA00022896"/>
    </source>
</evidence>
<proteinExistence type="predicted"/>
<dbReference type="Gene3D" id="2.60.120.620">
    <property type="entry name" value="q2cbj1_9rhob like domain"/>
    <property type="match status" value="1"/>
</dbReference>
<sequence>MPANELASNFDHLSLTTDAIAKLHNEYHVIIDEFLPSDFANRLLHDAEALYTKGYFTQHYFQFGGSLLKKPNVYELDLSGPTTLNDSEMGAWGDVLSDVGPMFVRKMDDLDRSSVTTTAVETAGEGGTGQVRRLSLDIISPPAIKLQINSGGGSFPWHYDNQPGPPNKRSLTCVVYLNPKWSDGDGGEIVLWPFLDKQIIIPPLHRRAVLFYSDCMLHRVLPSNERRVCFTMWCNGTHMNTKNDVALSKDQLQFTSYDEAQAFFASRPLQRVISRAVHSEEYLGSLLECLVVTGEKKNNNQIPKEEEDQLVKQHESSVMGITAKLRPLIEEFRRRKVRVVCNT</sequence>
<dbReference type="InterPro" id="IPR044862">
    <property type="entry name" value="Pro_4_hyd_alph_FE2OG_OXY"/>
</dbReference>
<dbReference type="GO" id="GO:0051213">
    <property type="term" value="F:dioxygenase activity"/>
    <property type="evidence" value="ECO:0007669"/>
    <property type="project" value="UniProtKB-KW"/>
</dbReference>
<dbReference type="EMBL" id="JABMIG020000169">
    <property type="protein sequence ID" value="KAL3787760.1"/>
    <property type="molecule type" value="Genomic_DNA"/>
</dbReference>
<dbReference type="Proteomes" id="UP001516023">
    <property type="component" value="Unassembled WGS sequence"/>
</dbReference>